<evidence type="ECO:0000313" key="3">
    <source>
        <dbReference type="Proteomes" id="UP001341840"/>
    </source>
</evidence>
<gene>
    <name evidence="2" type="ORF">PIB30_088056</name>
</gene>
<name>A0ABU6STW3_9FABA</name>
<proteinExistence type="predicted"/>
<evidence type="ECO:0000313" key="2">
    <source>
        <dbReference type="EMBL" id="MED6139877.1"/>
    </source>
</evidence>
<comment type="caution">
    <text evidence="2">The sequence shown here is derived from an EMBL/GenBank/DDBJ whole genome shotgun (WGS) entry which is preliminary data.</text>
</comment>
<feature type="region of interest" description="Disordered" evidence="1">
    <location>
        <begin position="78"/>
        <end position="129"/>
    </location>
</feature>
<feature type="compositionally biased region" description="Polar residues" evidence="1">
    <location>
        <begin position="101"/>
        <end position="115"/>
    </location>
</feature>
<dbReference type="Proteomes" id="UP001341840">
    <property type="component" value="Unassembled WGS sequence"/>
</dbReference>
<keyword evidence="3" id="KW-1185">Reference proteome</keyword>
<evidence type="ECO:0000256" key="1">
    <source>
        <dbReference type="SAM" id="MobiDB-lite"/>
    </source>
</evidence>
<protein>
    <submittedName>
        <fullName evidence="2">Uncharacterized protein</fullName>
    </submittedName>
</protein>
<sequence>MASLTQGRQDREVGRPVKSWKLIPPSEGWMCEGNDVEEKRVSEEEVEKNEDANGIEEGAVPRAMDVDADEDYLQYLEELRHHPEYSPAHSSQAFAQYPSDDAQSLPSDARSQPSFDLSGIRPTPVGPNQ</sequence>
<accession>A0ABU6STW3</accession>
<organism evidence="2 3">
    <name type="scientific">Stylosanthes scabra</name>
    <dbReference type="NCBI Taxonomy" id="79078"/>
    <lineage>
        <taxon>Eukaryota</taxon>
        <taxon>Viridiplantae</taxon>
        <taxon>Streptophyta</taxon>
        <taxon>Embryophyta</taxon>
        <taxon>Tracheophyta</taxon>
        <taxon>Spermatophyta</taxon>
        <taxon>Magnoliopsida</taxon>
        <taxon>eudicotyledons</taxon>
        <taxon>Gunneridae</taxon>
        <taxon>Pentapetalae</taxon>
        <taxon>rosids</taxon>
        <taxon>fabids</taxon>
        <taxon>Fabales</taxon>
        <taxon>Fabaceae</taxon>
        <taxon>Papilionoideae</taxon>
        <taxon>50 kb inversion clade</taxon>
        <taxon>dalbergioids sensu lato</taxon>
        <taxon>Dalbergieae</taxon>
        <taxon>Pterocarpus clade</taxon>
        <taxon>Stylosanthes</taxon>
    </lineage>
</organism>
<feature type="region of interest" description="Disordered" evidence="1">
    <location>
        <begin position="24"/>
        <end position="66"/>
    </location>
</feature>
<dbReference type="EMBL" id="JASCZI010061995">
    <property type="protein sequence ID" value="MED6139877.1"/>
    <property type="molecule type" value="Genomic_DNA"/>
</dbReference>
<reference evidence="2 3" key="1">
    <citation type="journal article" date="2023" name="Plants (Basel)">
        <title>Bridging the Gap: Combining Genomics and Transcriptomics Approaches to Understand Stylosanthes scabra, an Orphan Legume from the Brazilian Caatinga.</title>
        <authorList>
            <person name="Ferreira-Neto J.R.C."/>
            <person name="da Silva M.D."/>
            <person name="Binneck E."/>
            <person name="de Melo N.F."/>
            <person name="da Silva R.H."/>
            <person name="de Melo A.L.T.M."/>
            <person name="Pandolfi V."/>
            <person name="Bustamante F.O."/>
            <person name="Brasileiro-Vidal A.C."/>
            <person name="Benko-Iseppon A.M."/>
        </authorList>
    </citation>
    <scope>NUCLEOTIDE SEQUENCE [LARGE SCALE GENOMIC DNA]</scope>
    <source>
        <tissue evidence="2">Leaves</tissue>
    </source>
</reference>